<reference evidence="3" key="1">
    <citation type="submission" date="2018-05" db="EMBL/GenBank/DDBJ databases">
        <title>Draft genome of Mucuna pruriens seed.</title>
        <authorList>
            <person name="Nnadi N.E."/>
            <person name="Vos R."/>
            <person name="Hasami M.H."/>
            <person name="Devisetty U.K."/>
            <person name="Aguiy J.C."/>
        </authorList>
    </citation>
    <scope>NUCLEOTIDE SEQUENCE [LARGE SCALE GENOMIC DNA]</scope>
    <source>
        <strain evidence="3">JCA_2017</strain>
    </source>
</reference>
<name>A0A371EPA9_MUCPR</name>
<dbReference type="EMBL" id="QJKJ01012836">
    <property type="protein sequence ID" value="RDX67796.1"/>
    <property type="molecule type" value="Genomic_DNA"/>
</dbReference>
<feature type="compositionally biased region" description="Polar residues" evidence="1">
    <location>
        <begin position="165"/>
        <end position="182"/>
    </location>
</feature>
<accession>A0A371EPA9</accession>
<dbReference type="Proteomes" id="UP000257109">
    <property type="component" value="Unassembled WGS sequence"/>
</dbReference>
<dbReference type="OrthoDB" id="4206278at2759"/>
<dbReference type="InterPro" id="IPR000095">
    <property type="entry name" value="CRIB_dom"/>
</dbReference>
<comment type="caution">
    <text evidence="3">The sequence shown here is derived from an EMBL/GenBank/DDBJ whole genome shotgun (WGS) entry which is preliminary data.</text>
</comment>
<dbReference type="AlphaFoldDB" id="A0A371EPA9"/>
<evidence type="ECO:0000313" key="3">
    <source>
        <dbReference type="EMBL" id="RDX67796.1"/>
    </source>
</evidence>
<keyword evidence="4" id="KW-1185">Reference proteome</keyword>
<feature type="non-terminal residue" evidence="3">
    <location>
        <position position="1"/>
    </location>
</feature>
<feature type="region of interest" description="Disordered" evidence="1">
    <location>
        <begin position="1"/>
        <end position="182"/>
    </location>
</feature>
<protein>
    <submittedName>
        <fullName evidence="3">CRIB domain-containing protein RIC6</fullName>
    </submittedName>
</protein>
<sequence length="182" mass="19658">EKEEEFQIGLPTDVKHVAHIGSDDPSANAPSWMTEYKGGKEPPSGNDSGGEQDKNSSNSKANKNRQMIPKSRHSSIDNDPNAPKPRSTRRQQRTSDPSAESSNNESSGGSRHRRTRRSSNNGTDSSSQELPPAGTRTHRRKSKNSEDGSVKKPSSRRPSKGDSLSDLSISDFGSGSESGRLA</sequence>
<evidence type="ECO:0000259" key="2">
    <source>
        <dbReference type="PROSITE" id="PS50108"/>
    </source>
</evidence>
<feature type="compositionally biased region" description="Low complexity" evidence="1">
    <location>
        <begin position="118"/>
        <end position="127"/>
    </location>
</feature>
<feature type="compositionally biased region" description="Low complexity" evidence="1">
    <location>
        <begin position="100"/>
        <end position="109"/>
    </location>
</feature>
<gene>
    <name evidence="3" type="primary">RIC6</name>
    <name evidence="3" type="ORF">CR513_53283</name>
</gene>
<feature type="domain" description="CRIB" evidence="2">
    <location>
        <begin position="8"/>
        <end position="21"/>
    </location>
</feature>
<dbReference type="PANTHER" id="PTHR46325:SF23">
    <property type="entry name" value="P21-RHO-BINDING DOMAIN PROTEIN"/>
    <property type="match status" value="1"/>
</dbReference>
<evidence type="ECO:0000256" key="1">
    <source>
        <dbReference type="SAM" id="MobiDB-lite"/>
    </source>
</evidence>
<evidence type="ECO:0000313" key="4">
    <source>
        <dbReference type="Proteomes" id="UP000257109"/>
    </source>
</evidence>
<proteinExistence type="predicted"/>
<dbReference type="STRING" id="157652.A0A371EPA9"/>
<dbReference type="PROSITE" id="PS50108">
    <property type="entry name" value="CRIB"/>
    <property type="match status" value="1"/>
</dbReference>
<dbReference type="PANTHER" id="PTHR46325">
    <property type="entry name" value="CRIB DOMAIN-CONTAINING PROTEIN RIC8"/>
    <property type="match status" value="1"/>
</dbReference>
<feature type="non-terminal residue" evidence="3">
    <location>
        <position position="182"/>
    </location>
</feature>
<organism evidence="3 4">
    <name type="scientific">Mucuna pruriens</name>
    <name type="common">Velvet bean</name>
    <name type="synonym">Dolichos pruriens</name>
    <dbReference type="NCBI Taxonomy" id="157652"/>
    <lineage>
        <taxon>Eukaryota</taxon>
        <taxon>Viridiplantae</taxon>
        <taxon>Streptophyta</taxon>
        <taxon>Embryophyta</taxon>
        <taxon>Tracheophyta</taxon>
        <taxon>Spermatophyta</taxon>
        <taxon>Magnoliopsida</taxon>
        <taxon>eudicotyledons</taxon>
        <taxon>Gunneridae</taxon>
        <taxon>Pentapetalae</taxon>
        <taxon>rosids</taxon>
        <taxon>fabids</taxon>
        <taxon>Fabales</taxon>
        <taxon>Fabaceae</taxon>
        <taxon>Papilionoideae</taxon>
        <taxon>50 kb inversion clade</taxon>
        <taxon>NPAAA clade</taxon>
        <taxon>indigoferoid/millettioid clade</taxon>
        <taxon>Phaseoleae</taxon>
        <taxon>Mucuna</taxon>
    </lineage>
</organism>